<evidence type="ECO:0000313" key="27">
    <source>
        <dbReference type="Proteomes" id="UP000021315"/>
    </source>
</evidence>
<evidence type="ECO:0000256" key="16">
    <source>
        <dbReference type="ARBA" id="ARBA00023016"/>
    </source>
</evidence>
<keyword evidence="22" id="KW-0472">Membrane</keyword>
<keyword evidence="21" id="KW-0175">Coiled coil</keyword>
<dbReference type="InterPro" id="IPR036890">
    <property type="entry name" value="HATPase_C_sf"/>
</dbReference>
<keyword evidence="14" id="KW-0904">Protein phosphatase</keyword>
<comment type="cofactor">
    <cofactor evidence="2">
        <name>Mn(2+)</name>
        <dbReference type="ChEBI" id="CHEBI:29035"/>
    </cofactor>
</comment>
<evidence type="ECO:0000259" key="23">
    <source>
        <dbReference type="PROSITE" id="PS50109"/>
    </source>
</evidence>
<dbReference type="GO" id="GO:0004721">
    <property type="term" value="F:phosphoprotein phosphatase activity"/>
    <property type="evidence" value="ECO:0007669"/>
    <property type="project" value="UniProtKB-KW"/>
</dbReference>
<dbReference type="Proteomes" id="UP000509684">
    <property type="component" value="Chromosome"/>
</dbReference>
<dbReference type="SUPFAM" id="SSF55874">
    <property type="entry name" value="ATPase domain of HSP90 chaperone/DNA topoisomerase II/histidine kinase"/>
    <property type="match status" value="1"/>
</dbReference>
<dbReference type="EMBL" id="JDST02000083">
    <property type="protein sequence ID" value="KFB75537.1"/>
    <property type="molecule type" value="Genomic_DNA"/>
</dbReference>
<dbReference type="CDD" id="cd00075">
    <property type="entry name" value="HATPase"/>
    <property type="match status" value="1"/>
</dbReference>
<evidence type="ECO:0000256" key="4">
    <source>
        <dbReference type="ARBA" id="ARBA00004651"/>
    </source>
</evidence>
<keyword evidence="22" id="KW-0812">Transmembrane</keyword>
<dbReference type="Gene3D" id="1.10.287.130">
    <property type="match status" value="1"/>
</dbReference>
<dbReference type="PROSITE" id="PS50109">
    <property type="entry name" value="HIS_KIN"/>
    <property type="match status" value="1"/>
</dbReference>
<dbReference type="InterPro" id="IPR036097">
    <property type="entry name" value="HisK_dim/P_sf"/>
</dbReference>
<evidence type="ECO:0000256" key="12">
    <source>
        <dbReference type="ARBA" id="ARBA00022840"/>
    </source>
</evidence>
<keyword evidence="13" id="KW-0460">Magnesium</keyword>
<feature type="coiled-coil region" evidence="21">
    <location>
        <begin position="224"/>
        <end position="251"/>
    </location>
</feature>
<dbReference type="PANTHER" id="PTHR44936:SF9">
    <property type="entry name" value="SENSOR PROTEIN CREC"/>
    <property type="match status" value="1"/>
</dbReference>
<keyword evidence="12" id="KW-0067">ATP-binding</keyword>
<organism evidence="25 27">
    <name type="scientific">Candidatus Accumulibacter cognatus</name>
    <dbReference type="NCBI Taxonomy" id="2954383"/>
    <lineage>
        <taxon>Bacteria</taxon>
        <taxon>Pseudomonadati</taxon>
        <taxon>Pseudomonadota</taxon>
        <taxon>Betaproteobacteria</taxon>
        <taxon>Candidatus Accumulibacter</taxon>
    </lineage>
</organism>
<dbReference type="AlphaFoldDB" id="A0A080M2N7"/>
<evidence type="ECO:0000256" key="14">
    <source>
        <dbReference type="ARBA" id="ARBA00022912"/>
    </source>
</evidence>
<evidence type="ECO:0000256" key="20">
    <source>
        <dbReference type="ARBA" id="ARBA00041776"/>
    </source>
</evidence>
<keyword evidence="17" id="KW-0843">Virulence</keyword>
<dbReference type="EMBL" id="CP058708">
    <property type="protein sequence ID" value="QLH52125.1"/>
    <property type="molecule type" value="Genomic_DNA"/>
</dbReference>
<feature type="transmembrane region" description="Helical" evidence="22">
    <location>
        <begin position="171"/>
        <end position="193"/>
    </location>
</feature>
<dbReference type="PRINTS" id="PR00344">
    <property type="entry name" value="BCTRLSENSOR"/>
</dbReference>
<evidence type="ECO:0000256" key="15">
    <source>
        <dbReference type="ARBA" id="ARBA00023012"/>
    </source>
</evidence>
<dbReference type="SUPFAM" id="SSF47384">
    <property type="entry name" value="Homodimeric domain of signal transducing histidine kinase"/>
    <property type="match status" value="1"/>
</dbReference>
<evidence type="ECO:0000256" key="10">
    <source>
        <dbReference type="ARBA" id="ARBA00022777"/>
    </source>
</evidence>
<keyword evidence="22" id="KW-1133">Transmembrane helix</keyword>
<dbReference type="Gene3D" id="6.10.340.10">
    <property type="match status" value="1"/>
</dbReference>
<dbReference type="SMART" id="SM00304">
    <property type="entry name" value="HAMP"/>
    <property type="match status" value="1"/>
</dbReference>
<dbReference type="CDD" id="cd00082">
    <property type="entry name" value="HisKA"/>
    <property type="match status" value="1"/>
</dbReference>
<keyword evidence="7" id="KW-0597">Phosphoprotein</keyword>
<dbReference type="Pfam" id="PF00672">
    <property type="entry name" value="HAMP"/>
    <property type="match status" value="1"/>
</dbReference>
<keyword evidence="8 25" id="KW-0808">Transferase</keyword>
<evidence type="ECO:0000256" key="13">
    <source>
        <dbReference type="ARBA" id="ARBA00022842"/>
    </source>
</evidence>
<dbReference type="GO" id="GO:0005886">
    <property type="term" value="C:plasma membrane"/>
    <property type="evidence" value="ECO:0007669"/>
    <property type="project" value="UniProtKB-SubCell"/>
</dbReference>
<dbReference type="InterPro" id="IPR050980">
    <property type="entry name" value="2C_sensor_his_kinase"/>
</dbReference>
<evidence type="ECO:0000313" key="26">
    <source>
        <dbReference type="EMBL" id="QLH52125.1"/>
    </source>
</evidence>
<keyword evidence="18" id="KW-0464">Manganese</keyword>
<dbReference type="RefSeq" id="WP_273704781.1">
    <property type="nucleotide sequence ID" value="NZ_JDST02000083.1"/>
</dbReference>
<evidence type="ECO:0000256" key="9">
    <source>
        <dbReference type="ARBA" id="ARBA00022741"/>
    </source>
</evidence>
<keyword evidence="15" id="KW-0902">Two-component regulatory system</keyword>
<dbReference type="SMART" id="SM00388">
    <property type="entry name" value="HisKA"/>
    <property type="match status" value="1"/>
</dbReference>
<evidence type="ECO:0000256" key="6">
    <source>
        <dbReference type="ARBA" id="ARBA00022475"/>
    </source>
</evidence>
<keyword evidence="10 25" id="KW-0418">Kinase</keyword>
<reference evidence="26" key="3">
    <citation type="submission" date="2020-06" db="EMBL/GenBank/DDBJ databases">
        <authorList>
            <person name="Arumugam K."/>
            <person name="Besarab I."/>
            <person name="Haryono M."/>
            <person name="Bagci C."/>
            <person name="Beier S."/>
            <person name="Buchfink B."/>
            <person name="Gorska A."/>
            <person name="Qiu G."/>
            <person name="Huson D.H."/>
            <person name="Williams R.B."/>
        </authorList>
    </citation>
    <scope>NUCLEOTIDE SEQUENCE</scope>
    <source>
        <strain evidence="26">SSA1</strain>
    </source>
</reference>
<dbReference type="GO" id="GO:0005524">
    <property type="term" value="F:ATP binding"/>
    <property type="evidence" value="ECO:0007669"/>
    <property type="project" value="UniProtKB-KW"/>
</dbReference>
<evidence type="ECO:0000259" key="24">
    <source>
        <dbReference type="PROSITE" id="PS50885"/>
    </source>
</evidence>
<proteinExistence type="predicted"/>
<dbReference type="Proteomes" id="UP000021315">
    <property type="component" value="Unassembled WGS sequence"/>
</dbReference>
<dbReference type="InterPro" id="IPR003661">
    <property type="entry name" value="HisK_dim/P_dom"/>
</dbReference>
<feature type="domain" description="Histidine kinase" evidence="23">
    <location>
        <begin position="251"/>
        <end position="470"/>
    </location>
</feature>
<dbReference type="PANTHER" id="PTHR44936">
    <property type="entry name" value="SENSOR PROTEIN CREC"/>
    <property type="match status" value="1"/>
</dbReference>
<dbReference type="KEGG" id="acog:HWD57_21860"/>
<comment type="catalytic activity">
    <reaction evidence="1">
        <text>ATP + protein L-histidine = ADP + protein N-phospho-L-histidine.</text>
        <dbReference type="EC" id="2.7.13.3"/>
    </reaction>
</comment>
<evidence type="ECO:0000256" key="7">
    <source>
        <dbReference type="ARBA" id="ARBA00022553"/>
    </source>
</evidence>
<name>A0A080M2N7_9PROT</name>
<evidence type="ECO:0000256" key="17">
    <source>
        <dbReference type="ARBA" id="ARBA00023026"/>
    </source>
</evidence>
<dbReference type="GO" id="GO:0000155">
    <property type="term" value="F:phosphorelay sensor kinase activity"/>
    <property type="evidence" value="ECO:0007669"/>
    <property type="project" value="InterPro"/>
</dbReference>
<accession>A0A7D5SQ16</accession>
<evidence type="ECO:0000256" key="18">
    <source>
        <dbReference type="ARBA" id="ARBA00023211"/>
    </source>
</evidence>
<feature type="domain" description="HAMP" evidence="24">
    <location>
        <begin position="191"/>
        <end position="243"/>
    </location>
</feature>
<evidence type="ECO:0000313" key="25">
    <source>
        <dbReference type="EMBL" id="KFB75537.1"/>
    </source>
</evidence>
<keyword evidence="6" id="KW-1003">Cell membrane</keyword>
<evidence type="ECO:0000256" key="19">
    <source>
        <dbReference type="ARBA" id="ARBA00040454"/>
    </source>
</evidence>
<comment type="subcellular location">
    <subcellularLocation>
        <location evidence="4">Cell membrane</location>
        <topology evidence="4">Multi-pass membrane protein</topology>
    </subcellularLocation>
</comment>
<dbReference type="InterPro" id="IPR003594">
    <property type="entry name" value="HATPase_dom"/>
</dbReference>
<reference evidence="25 27" key="1">
    <citation type="submission" date="2014-02" db="EMBL/GenBank/DDBJ databases">
        <title>Expanding our view of genomic diversity in Candidatus Accumulibacter clades.</title>
        <authorList>
            <person name="Skennerton C.T."/>
            <person name="Barr J.J."/>
            <person name="Slater F.R."/>
            <person name="Bond P.L."/>
            <person name="Tyson G.W."/>
        </authorList>
    </citation>
    <scope>NUCLEOTIDE SEQUENCE [LARGE SCALE GENOMIC DNA]</scope>
    <source>
        <strain evidence="27">SK-02</strain>
    </source>
</reference>
<keyword evidence="16" id="KW-0346">Stress response</keyword>
<dbReference type="Pfam" id="PF02518">
    <property type="entry name" value="HATPase_c"/>
    <property type="match status" value="1"/>
</dbReference>
<comment type="cofactor">
    <cofactor evidence="3">
        <name>Mg(2+)</name>
        <dbReference type="ChEBI" id="CHEBI:18420"/>
    </cofactor>
</comment>
<reference evidence="26 28" key="2">
    <citation type="journal article" date="2019" name="Microbiome">
        <title>Annotated bacterial chromosomes from frame-shift-corrected long-read metagenomic data.</title>
        <authorList>
            <person name="Arumugam K."/>
            <person name="Bagci C."/>
            <person name="Bessarab I."/>
            <person name="Beier S."/>
            <person name="Buchfink B."/>
            <person name="Gorska A."/>
            <person name="Qiu G."/>
            <person name="Huson D.H."/>
            <person name="Williams R.B.H."/>
        </authorList>
    </citation>
    <scope>NUCLEOTIDE SEQUENCE [LARGE SCALE GENOMIC DNA]</scope>
    <source>
        <strain evidence="26">SSA1</strain>
    </source>
</reference>
<accession>A0A080M2N7</accession>
<protein>
    <recommendedName>
        <fullName evidence="19">Signal transduction histidine-protein kinase/phosphatase MprB</fullName>
        <ecNumber evidence="5">2.7.13.3</ecNumber>
    </recommendedName>
    <alternativeName>
        <fullName evidence="20">Mycobacterial persistence regulator B</fullName>
    </alternativeName>
</protein>
<keyword evidence="27" id="KW-1185">Reference proteome</keyword>
<dbReference type="InterPro" id="IPR005467">
    <property type="entry name" value="His_kinase_dom"/>
</dbReference>
<dbReference type="SMART" id="SM00387">
    <property type="entry name" value="HATPase_c"/>
    <property type="match status" value="1"/>
</dbReference>
<dbReference type="EC" id="2.7.13.3" evidence="5"/>
<evidence type="ECO:0000313" key="28">
    <source>
        <dbReference type="Proteomes" id="UP000509684"/>
    </source>
</evidence>
<dbReference type="STRING" id="1453999.AW06_003452"/>
<evidence type="ECO:0000256" key="1">
    <source>
        <dbReference type="ARBA" id="ARBA00000085"/>
    </source>
</evidence>
<keyword evidence="11" id="KW-0378">Hydrolase</keyword>
<evidence type="ECO:0000256" key="3">
    <source>
        <dbReference type="ARBA" id="ARBA00001946"/>
    </source>
</evidence>
<dbReference type="Pfam" id="PF00512">
    <property type="entry name" value="HisKA"/>
    <property type="match status" value="1"/>
</dbReference>
<evidence type="ECO:0000256" key="2">
    <source>
        <dbReference type="ARBA" id="ARBA00001936"/>
    </source>
</evidence>
<evidence type="ECO:0000256" key="8">
    <source>
        <dbReference type="ARBA" id="ARBA00022679"/>
    </source>
</evidence>
<evidence type="ECO:0000256" key="5">
    <source>
        <dbReference type="ARBA" id="ARBA00012438"/>
    </source>
</evidence>
<evidence type="ECO:0000256" key="11">
    <source>
        <dbReference type="ARBA" id="ARBA00022801"/>
    </source>
</evidence>
<dbReference type="PROSITE" id="PS50885">
    <property type="entry name" value="HAMP"/>
    <property type="match status" value="1"/>
</dbReference>
<dbReference type="Gene3D" id="3.30.565.10">
    <property type="entry name" value="Histidine kinase-like ATPase, C-terminal domain"/>
    <property type="match status" value="1"/>
</dbReference>
<gene>
    <name evidence="25" type="primary">glrK</name>
    <name evidence="25" type="ORF">AW06_003452</name>
    <name evidence="26" type="ORF">HWD57_21860</name>
</gene>
<dbReference type="InterPro" id="IPR004358">
    <property type="entry name" value="Sig_transdc_His_kin-like_C"/>
</dbReference>
<sequence>MIRISFRQSMLAGFLLIALLLSWAAVSSWLLLEQFVQQSRQHGEYALQLSASLQELADRTVGLERSARQFTVLNEPVLLERFDENVAHALAAIKRLESIPAGNWGALPGDWHQAVDRLSHELHQSVPRTELLPLLNRLAELNRALEHAGQHWMDQQNAALLSELEQGRRKLTSLVAAAVVGAFLVALAMNWWLSRPLGSIEQAIERLGESRFDEPVTVPGPADLRRVGRRLDWLRQRLDKLESERERTLRHVSHELKTPLTALREGIALLQEQVLGPLDGSQQEVVDILQHNVMGLQGHIESLLRLNAASFEARRSGSRPLLLQQLLADVVQGRDLQIQARQLTVLCNAPAVTRELDAEKLLVVLDNLLSNAIDFSPQAGVIHLEAVVLGKIVRIACIDQGPGVANDDAERIFEPFVQGSRTSPTPRQGSGVGLSIVRELMTAMGGRVMLLSDDGKAPGAHFWIEVPCESSG</sequence>
<dbReference type="InterPro" id="IPR003660">
    <property type="entry name" value="HAMP_dom"/>
</dbReference>
<evidence type="ECO:0000256" key="21">
    <source>
        <dbReference type="SAM" id="Coils"/>
    </source>
</evidence>
<evidence type="ECO:0000256" key="22">
    <source>
        <dbReference type="SAM" id="Phobius"/>
    </source>
</evidence>
<keyword evidence="9" id="KW-0547">Nucleotide-binding</keyword>